<dbReference type="EMBL" id="MU004507">
    <property type="protein sequence ID" value="KAF2649102.1"/>
    <property type="molecule type" value="Genomic_DNA"/>
</dbReference>
<keyword evidence="1" id="KW-0472">Membrane</keyword>
<protein>
    <submittedName>
        <fullName evidence="2">Uncharacterized protein</fullName>
    </submittedName>
</protein>
<evidence type="ECO:0000313" key="3">
    <source>
        <dbReference type="Proteomes" id="UP000799324"/>
    </source>
</evidence>
<proteinExistence type="predicted"/>
<gene>
    <name evidence="2" type="ORF">K491DRAFT_721991</name>
</gene>
<dbReference type="Proteomes" id="UP000799324">
    <property type="component" value="Unassembled WGS sequence"/>
</dbReference>
<evidence type="ECO:0000313" key="2">
    <source>
        <dbReference type="EMBL" id="KAF2649102.1"/>
    </source>
</evidence>
<feature type="transmembrane region" description="Helical" evidence="1">
    <location>
        <begin position="55"/>
        <end position="79"/>
    </location>
</feature>
<keyword evidence="1" id="KW-0812">Transmembrane</keyword>
<evidence type="ECO:0000256" key="1">
    <source>
        <dbReference type="SAM" id="Phobius"/>
    </source>
</evidence>
<dbReference type="AlphaFoldDB" id="A0A6A6SNK9"/>
<organism evidence="2 3">
    <name type="scientific">Lophiostoma macrostomum CBS 122681</name>
    <dbReference type="NCBI Taxonomy" id="1314788"/>
    <lineage>
        <taxon>Eukaryota</taxon>
        <taxon>Fungi</taxon>
        <taxon>Dikarya</taxon>
        <taxon>Ascomycota</taxon>
        <taxon>Pezizomycotina</taxon>
        <taxon>Dothideomycetes</taxon>
        <taxon>Pleosporomycetidae</taxon>
        <taxon>Pleosporales</taxon>
        <taxon>Lophiostomataceae</taxon>
        <taxon>Lophiostoma</taxon>
    </lineage>
</organism>
<sequence>MLIPPTHLPTDMSSEIPLHMAEDILDLMPPEHYPSDLPARPSKSSYLYRLLHNRFFQIGSAIIFTLALVAGAAGLGMYIGKTHNLVTPAQVTSTITPDVSTTSATKTIWLKPLTNTHWEVTTVSATQWVTTTISASAMPSQTEKCEGKVTCNPNTGGPSD</sequence>
<keyword evidence="3" id="KW-1185">Reference proteome</keyword>
<keyword evidence="1" id="KW-1133">Transmembrane helix</keyword>
<accession>A0A6A6SNK9</accession>
<reference evidence="2" key="1">
    <citation type="journal article" date="2020" name="Stud. Mycol.">
        <title>101 Dothideomycetes genomes: a test case for predicting lifestyles and emergence of pathogens.</title>
        <authorList>
            <person name="Haridas S."/>
            <person name="Albert R."/>
            <person name="Binder M."/>
            <person name="Bloem J."/>
            <person name="Labutti K."/>
            <person name="Salamov A."/>
            <person name="Andreopoulos B."/>
            <person name="Baker S."/>
            <person name="Barry K."/>
            <person name="Bills G."/>
            <person name="Bluhm B."/>
            <person name="Cannon C."/>
            <person name="Castanera R."/>
            <person name="Culley D."/>
            <person name="Daum C."/>
            <person name="Ezra D."/>
            <person name="Gonzalez J."/>
            <person name="Henrissat B."/>
            <person name="Kuo A."/>
            <person name="Liang C."/>
            <person name="Lipzen A."/>
            <person name="Lutzoni F."/>
            <person name="Magnuson J."/>
            <person name="Mondo S."/>
            <person name="Nolan M."/>
            <person name="Ohm R."/>
            <person name="Pangilinan J."/>
            <person name="Park H.-J."/>
            <person name="Ramirez L."/>
            <person name="Alfaro M."/>
            <person name="Sun H."/>
            <person name="Tritt A."/>
            <person name="Yoshinaga Y."/>
            <person name="Zwiers L.-H."/>
            <person name="Turgeon B."/>
            <person name="Goodwin S."/>
            <person name="Spatafora J."/>
            <person name="Crous P."/>
            <person name="Grigoriev I."/>
        </authorList>
    </citation>
    <scope>NUCLEOTIDE SEQUENCE</scope>
    <source>
        <strain evidence="2">CBS 122681</strain>
    </source>
</reference>
<name>A0A6A6SNK9_9PLEO</name>